<feature type="transmembrane region" description="Helical" evidence="1">
    <location>
        <begin position="182"/>
        <end position="199"/>
    </location>
</feature>
<dbReference type="EMBL" id="JBHRTB010000010">
    <property type="protein sequence ID" value="MFC3145007.1"/>
    <property type="molecule type" value="Genomic_DNA"/>
</dbReference>
<evidence type="ECO:0000256" key="1">
    <source>
        <dbReference type="SAM" id="Phobius"/>
    </source>
</evidence>
<organism evidence="2 3">
    <name type="scientific">Psychromarinibacter halotolerans</name>
    <dbReference type="NCBI Taxonomy" id="1775175"/>
    <lineage>
        <taxon>Bacteria</taxon>
        <taxon>Pseudomonadati</taxon>
        <taxon>Pseudomonadota</taxon>
        <taxon>Alphaproteobacteria</taxon>
        <taxon>Rhodobacterales</taxon>
        <taxon>Paracoccaceae</taxon>
        <taxon>Psychromarinibacter</taxon>
    </lineage>
</organism>
<feature type="transmembrane region" description="Helical" evidence="1">
    <location>
        <begin position="211"/>
        <end position="231"/>
    </location>
</feature>
<keyword evidence="1" id="KW-0812">Transmembrane</keyword>
<feature type="transmembrane region" description="Helical" evidence="1">
    <location>
        <begin position="63"/>
        <end position="83"/>
    </location>
</feature>
<feature type="transmembrane region" description="Helical" evidence="1">
    <location>
        <begin position="36"/>
        <end position="57"/>
    </location>
</feature>
<name>A0ABV7GUW3_9RHOB</name>
<protein>
    <submittedName>
        <fullName evidence="2">ZIP family metal transporter</fullName>
    </submittedName>
</protein>
<comment type="caution">
    <text evidence="2">The sequence shown here is derived from an EMBL/GenBank/DDBJ whole genome shotgun (WGS) entry which is preliminary data.</text>
</comment>
<feature type="transmembrane region" description="Helical" evidence="1">
    <location>
        <begin position="6"/>
        <end position="24"/>
    </location>
</feature>
<dbReference type="RefSeq" id="WP_275634208.1">
    <property type="nucleotide sequence ID" value="NZ_JARGYD010000008.1"/>
</dbReference>
<keyword evidence="3" id="KW-1185">Reference proteome</keyword>
<keyword evidence="1" id="KW-0472">Membrane</keyword>
<sequence>MIEAILYSLLAGAMMPLGGLLARAEQARPVSIEPELVHFVVAFGGGALVAAVALVLVPQGAEALPAFWAVACLFGGGGLFLLIDRALARTSGHKGQLLAMLADFVPEAVALGALFATGSDAAPLLAMLIALQNLPEGFNAYRETAASGHPGGKTLKVFCLLALIGPAAALVGHLVMADMPSLLGALMMTASGGILYLIFQDVAPQAPLANRWGPSFGAVLGFGLGLFGHLVTH</sequence>
<gene>
    <name evidence="2" type="ORF">ACFOGP_19960</name>
</gene>
<evidence type="ECO:0000313" key="2">
    <source>
        <dbReference type="EMBL" id="MFC3145007.1"/>
    </source>
</evidence>
<accession>A0ABV7GUW3</accession>
<keyword evidence="1" id="KW-1133">Transmembrane helix</keyword>
<evidence type="ECO:0000313" key="3">
    <source>
        <dbReference type="Proteomes" id="UP001595632"/>
    </source>
</evidence>
<feature type="transmembrane region" description="Helical" evidence="1">
    <location>
        <begin position="154"/>
        <end position="175"/>
    </location>
</feature>
<dbReference type="Proteomes" id="UP001595632">
    <property type="component" value="Unassembled WGS sequence"/>
</dbReference>
<proteinExistence type="predicted"/>
<reference evidence="3" key="1">
    <citation type="journal article" date="2019" name="Int. J. Syst. Evol. Microbiol.">
        <title>The Global Catalogue of Microorganisms (GCM) 10K type strain sequencing project: providing services to taxonomists for standard genome sequencing and annotation.</title>
        <authorList>
            <consortium name="The Broad Institute Genomics Platform"/>
            <consortium name="The Broad Institute Genome Sequencing Center for Infectious Disease"/>
            <person name="Wu L."/>
            <person name="Ma J."/>
        </authorList>
    </citation>
    <scope>NUCLEOTIDE SEQUENCE [LARGE SCALE GENOMIC DNA]</scope>
    <source>
        <strain evidence="3">KCTC 52366</strain>
    </source>
</reference>